<feature type="domain" description="Histidine kinase" evidence="7">
    <location>
        <begin position="371"/>
        <end position="587"/>
    </location>
</feature>
<dbReference type="SUPFAM" id="SSF55874">
    <property type="entry name" value="ATPase domain of HSP90 chaperone/DNA topoisomerase II/histidine kinase"/>
    <property type="match status" value="1"/>
</dbReference>
<dbReference type="InterPro" id="IPR003661">
    <property type="entry name" value="HisK_dim/P_dom"/>
</dbReference>
<evidence type="ECO:0000256" key="1">
    <source>
        <dbReference type="ARBA" id="ARBA00000085"/>
    </source>
</evidence>
<dbReference type="PRINTS" id="PR00344">
    <property type="entry name" value="BCTRLSENSOR"/>
</dbReference>
<evidence type="ECO:0000259" key="7">
    <source>
        <dbReference type="PROSITE" id="PS50109"/>
    </source>
</evidence>
<gene>
    <name evidence="8" type="ORF">ACFFJG_07490</name>
</gene>
<organism evidence="8 9">
    <name type="scientific">Nocardioides zeicaulis</name>
    <dbReference type="NCBI Taxonomy" id="1776857"/>
    <lineage>
        <taxon>Bacteria</taxon>
        <taxon>Bacillati</taxon>
        <taxon>Actinomycetota</taxon>
        <taxon>Actinomycetes</taxon>
        <taxon>Propionibacteriales</taxon>
        <taxon>Nocardioidaceae</taxon>
        <taxon>Nocardioides</taxon>
    </lineage>
</organism>
<evidence type="ECO:0000313" key="8">
    <source>
        <dbReference type="EMBL" id="MFC0222317.1"/>
    </source>
</evidence>
<evidence type="ECO:0000313" key="9">
    <source>
        <dbReference type="Proteomes" id="UP001589698"/>
    </source>
</evidence>
<dbReference type="PANTHER" id="PTHR43547:SF2">
    <property type="entry name" value="HYBRID SIGNAL TRANSDUCTION HISTIDINE KINASE C"/>
    <property type="match status" value="1"/>
</dbReference>
<dbReference type="Pfam" id="PF02518">
    <property type="entry name" value="HATPase_c"/>
    <property type="match status" value="1"/>
</dbReference>
<dbReference type="GO" id="GO:0016301">
    <property type="term" value="F:kinase activity"/>
    <property type="evidence" value="ECO:0007669"/>
    <property type="project" value="UniProtKB-KW"/>
</dbReference>
<dbReference type="InterPro" id="IPR003018">
    <property type="entry name" value="GAF"/>
</dbReference>
<dbReference type="InterPro" id="IPR036890">
    <property type="entry name" value="HATPase_C_sf"/>
</dbReference>
<keyword evidence="5 8" id="KW-0418">Kinase</keyword>
<keyword evidence="5 8" id="KW-0808">Transferase</keyword>
<evidence type="ECO:0000256" key="2">
    <source>
        <dbReference type="ARBA" id="ARBA00004236"/>
    </source>
</evidence>
<dbReference type="InterPro" id="IPR003594">
    <property type="entry name" value="HATPase_dom"/>
</dbReference>
<comment type="catalytic activity">
    <reaction evidence="1">
        <text>ATP + protein L-histidine = ADP + protein N-phospho-L-histidine.</text>
        <dbReference type="EC" id="2.7.13.3"/>
    </reaction>
</comment>
<dbReference type="InterPro" id="IPR029016">
    <property type="entry name" value="GAF-like_dom_sf"/>
</dbReference>
<evidence type="ECO:0000256" key="6">
    <source>
        <dbReference type="ARBA" id="ARBA00023012"/>
    </source>
</evidence>
<dbReference type="SMART" id="SM00387">
    <property type="entry name" value="HATPase_c"/>
    <property type="match status" value="1"/>
</dbReference>
<accession>A0ABV6E013</accession>
<dbReference type="EMBL" id="JBHLXH010000001">
    <property type="protein sequence ID" value="MFC0222317.1"/>
    <property type="molecule type" value="Genomic_DNA"/>
</dbReference>
<keyword evidence="6" id="KW-0902">Two-component regulatory system</keyword>
<dbReference type="Gene3D" id="1.10.287.130">
    <property type="match status" value="1"/>
</dbReference>
<dbReference type="SUPFAM" id="SSF55781">
    <property type="entry name" value="GAF domain-like"/>
    <property type="match status" value="2"/>
</dbReference>
<comment type="caution">
    <text evidence="8">The sequence shown here is derived from an EMBL/GenBank/DDBJ whole genome shotgun (WGS) entry which is preliminary data.</text>
</comment>
<dbReference type="PROSITE" id="PS50109">
    <property type="entry name" value="HIS_KIN"/>
    <property type="match status" value="1"/>
</dbReference>
<sequence length="587" mass="63251">MPDQPIAGSRYSWSDPASRETLQLIAEGIARLSGFAVVTIGLVRSDDSLQVVAIAGSEEARRDLEDVLIPMADLRAELAEADDWGRLRFVPAERVAATRGAWGWVPELDRLDVEDAWDPHDYLAAPLHDAEGSLVGILSVDVPTDGRRPGEAQREVLNVHAEQAERAVVLALERERLAEQVRVSDAARRIVREASAQLSIERILQDSTAALVEGFRAAGMWLQTTGTPGEVASHVHTSSGEEVSVDPALAALVEQVAQDAWRRQDAVVVAPGHDLPVTPEQREMILDLLRDLDVGSVLFVPLGAGPECVGHLALTRLPGAPVWTAEEAAAALDIGHDLGRAILNARTFEREHHLVRELRALDDYKGRMISTVAHELKNPLASVRGHLDLLELADELSEESRGWLAALDRGAQRMGRVIDDLLLLARVGEAGHPLVARPVDLRQVVADAVDVVALTASRKGVLLHVDLPAHPVTALGDADEIDRVCVNLLSNAVKYTREGGSVTVDLALAGDQAVLTCSDQGIGISAGDQERIGTEFFRSTNPEAVAESGTGLGLAIVRRVIDRHHGHLEIESELGRGSTFRVRLPAA</sequence>
<dbReference type="SMART" id="SM00388">
    <property type="entry name" value="HisKA"/>
    <property type="match status" value="1"/>
</dbReference>
<evidence type="ECO:0000256" key="4">
    <source>
        <dbReference type="ARBA" id="ARBA00022553"/>
    </source>
</evidence>
<dbReference type="InterPro" id="IPR036097">
    <property type="entry name" value="HisK_dim/P_sf"/>
</dbReference>
<protein>
    <recommendedName>
        <fullName evidence="3">histidine kinase</fullName>
        <ecNumber evidence="3">2.7.13.3</ecNumber>
    </recommendedName>
</protein>
<dbReference type="EC" id="2.7.13.3" evidence="3"/>
<keyword evidence="4" id="KW-0597">Phosphoprotein</keyword>
<dbReference type="Gene3D" id="3.30.565.10">
    <property type="entry name" value="Histidine kinase-like ATPase, C-terminal domain"/>
    <property type="match status" value="1"/>
</dbReference>
<dbReference type="Gene3D" id="3.30.450.40">
    <property type="match status" value="2"/>
</dbReference>
<comment type="subcellular location">
    <subcellularLocation>
        <location evidence="2">Cell membrane</location>
    </subcellularLocation>
</comment>
<proteinExistence type="predicted"/>
<evidence type="ECO:0000256" key="5">
    <source>
        <dbReference type="ARBA" id="ARBA00022777"/>
    </source>
</evidence>
<dbReference type="CDD" id="cd00082">
    <property type="entry name" value="HisKA"/>
    <property type="match status" value="1"/>
</dbReference>
<dbReference type="RefSeq" id="WP_378517972.1">
    <property type="nucleotide sequence ID" value="NZ_CBCSDI010000027.1"/>
</dbReference>
<dbReference type="SMART" id="SM00065">
    <property type="entry name" value="GAF"/>
    <property type="match status" value="2"/>
</dbReference>
<evidence type="ECO:0000256" key="3">
    <source>
        <dbReference type="ARBA" id="ARBA00012438"/>
    </source>
</evidence>
<name>A0ABV6E013_9ACTN</name>
<dbReference type="InterPro" id="IPR004358">
    <property type="entry name" value="Sig_transdc_His_kin-like_C"/>
</dbReference>
<keyword evidence="9" id="KW-1185">Reference proteome</keyword>
<dbReference type="InterPro" id="IPR005467">
    <property type="entry name" value="His_kinase_dom"/>
</dbReference>
<reference evidence="8 9" key="1">
    <citation type="submission" date="2024-09" db="EMBL/GenBank/DDBJ databases">
        <authorList>
            <person name="Sun Q."/>
            <person name="Mori K."/>
        </authorList>
    </citation>
    <scope>NUCLEOTIDE SEQUENCE [LARGE SCALE GENOMIC DNA]</scope>
    <source>
        <strain evidence="8 9">CCM 8654</strain>
    </source>
</reference>
<dbReference type="Proteomes" id="UP001589698">
    <property type="component" value="Unassembled WGS sequence"/>
</dbReference>
<dbReference type="Pfam" id="PF00512">
    <property type="entry name" value="HisKA"/>
    <property type="match status" value="1"/>
</dbReference>
<dbReference type="SUPFAM" id="SSF47384">
    <property type="entry name" value="Homodimeric domain of signal transducing histidine kinase"/>
    <property type="match status" value="1"/>
</dbReference>
<dbReference type="PANTHER" id="PTHR43547">
    <property type="entry name" value="TWO-COMPONENT HISTIDINE KINASE"/>
    <property type="match status" value="1"/>
</dbReference>